<sequence>MDFSGALFLHRHYISALQGCFSSVKRLDLELRMETFNSLFLFICSLTQLEVLALSCEALRDEIDAEPRLDLTLPTSLHTLYLNIVVFHGFCGDQFWAWLRGQTPMNNLRNLSILNCDSSTGPEERVPTYIGLSNELTSLYLSIPTDDIDPLTYLGEEDASEYEYDLSSLESLETLSIHIPDSEVTASAPLPQLSVVLKRLTTTLKSISSIHLQKLNFIIGENNLHQISAAEWDDLDNMLSSERFSLTQKEIFVPIVQRSMANVKAALWRARRPFSRCEGQKRLVVTHLNRLEHDSLFFESSDARKAMRGSSSLHVIVVRH</sequence>
<protein>
    <recommendedName>
        <fullName evidence="3">F-box domain-containing protein</fullName>
    </recommendedName>
</protein>
<dbReference type="KEGG" id="mrr:Moror_731"/>
<accession>V2XAY3</accession>
<reference evidence="1 2" key="1">
    <citation type="journal article" date="2014" name="BMC Genomics">
        <title>Genome and secretome analysis of the hemibiotrophic fungal pathogen, Moniliophthora roreri, which causes frosty pod rot disease of cacao: mechanisms of the biotrophic and necrotrophic phases.</title>
        <authorList>
            <person name="Meinhardt L.W."/>
            <person name="Costa G.G.L."/>
            <person name="Thomazella D.P.T."/>
            <person name="Teixeira P.J.P.L."/>
            <person name="Carazzolle M.F."/>
            <person name="Schuster S.C."/>
            <person name="Carlson J.E."/>
            <person name="Guiltinan M.J."/>
            <person name="Mieczkowski P."/>
            <person name="Farmer A."/>
            <person name="Ramaraj T."/>
            <person name="Crozier J."/>
            <person name="Davis R.E."/>
            <person name="Shao J."/>
            <person name="Melnick R.L."/>
            <person name="Pereira G.A.G."/>
            <person name="Bailey B.A."/>
        </authorList>
    </citation>
    <scope>NUCLEOTIDE SEQUENCE [LARGE SCALE GENOMIC DNA]</scope>
    <source>
        <strain evidence="1 2">MCA 2997</strain>
    </source>
</reference>
<dbReference type="Proteomes" id="UP000017559">
    <property type="component" value="Unassembled WGS sequence"/>
</dbReference>
<evidence type="ECO:0000313" key="1">
    <source>
        <dbReference type="EMBL" id="ESK89971.1"/>
    </source>
</evidence>
<keyword evidence="2" id="KW-1185">Reference proteome</keyword>
<dbReference type="OrthoDB" id="3076831at2759"/>
<dbReference type="EMBL" id="AWSO01000495">
    <property type="protein sequence ID" value="ESK89971.1"/>
    <property type="molecule type" value="Genomic_DNA"/>
</dbReference>
<dbReference type="SUPFAM" id="SSF52047">
    <property type="entry name" value="RNI-like"/>
    <property type="match status" value="1"/>
</dbReference>
<evidence type="ECO:0000313" key="2">
    <source>
        <dbReference type="Proteomes" id="UP000017559"/>
    </source>
</evidence>
<evidence type="ECO:0008006" key="3">
    <source>
        <dbReference type="Google" id="ProtNLM"/>
    </source>
</evidence>
<dbReference type="HOGENOM" id="CLU_776310_0_0_1"/>
<dbReference type="InterPro" id="IPR032675">
    <property type="entry name" value="LRR_dom_sf"/>
</dbReference>
<dbReference type="AlphaFoldDB" id="V2XAY3"/>
<proteinExistence type="predicted"/>
<dbReference type="Gene3D" id="3.80.10.10">
    <property type="entry name" value="Ribonuclease Inhibitor"/>
    <property type="match status" value="1"/>
</dbReference>
<gene>
    <name evidence="1" type="ORF">Moror_731</name>
</gene>
<comment type="caution">
    <text evidence="1">The sequence shown here is derived from an EMBL/GenBank/DDBJ whole genome shotgun (WGS) entry which is preliminary data.</text>
</comment>
<organism evidence="1 2">
    <name type="scientific">Moniliophthora roreri (strain MCA 2997)</name>
    <name type="common">Cocoa frosty pod rot fungus</name>
    <name type="synonym">Crinipellis roreri</name>
    <dbReference type="NCBI Taxonomy" id="1381753"/>
    <lineage>
        <taxon>Eukaryota</taxon>
        <taxon>Fungi</taxon>
        <taxon>Dikarya</taxon>
        <taxon>Basidiomycota</taxon>
        <taxon>Agaricomycotina</taxon>
        <taxon>Agaricomycetes</taxon>
        <taxon>Agaricomycetidae</taxon>
        <taxon>Agaricales</taxon>
        <taxon>Marasmiineae</taxon>
        <taxon>Marasmiaceae</taxon>
        <taxon>Moniliophthora</taxon>
    </lineage>
</organism>
<name>V2XAY3_MONRO</name>